<dbReference type="InterPro" id="IPR031807">
    <property type="entry name" value="HicB-like"/>
</dbReference>
<protein>
    <submittedName>
        <fullName evidence="2">Predicted nuclease of the RNAse H fold, HicB family</fullName>
    </submittedName>
</protein>
<evidence type="ECO:0000313" key="3">
    <source>
        <dbReference type="Proteomes" id="UP000199520"/>
    </source>
</evidence>
<gene>
    <name evidence="2" type="ORF">SAMN04490355_1004142</name>
</gene>
<feature type="domain" description="HicB-like antitoxin of toxin-antitoxin system" evidence="1">
    <location>
        <begin position="14"/>
        <end position="73"/>
    </location>
</feature>
<sequence>MPNKNFEYYMSLPYKMIIYPASEGGYVAEIPDLPGCLTQGDNWQDTFDMIQDAKAAWIDIAMQNGRNIPVPNNRKNV</sequence>
<dbReference type="PANTHER" id="PTHR34504:SF2">
    <property type="entry name" value="UPF0150 PROTEIN SSL0259"/>
    <property type="match status" value="1"/>
</dbReference>
<dbReference type="PANTHER" id="PTHR34504">
    <property type="entry name" value="ANTITOXIN HICB"/>
    <property type="match status" value="1"/>
</dbReference>
<dbReference type="SUPFAM" id="SSF143100">
    <property type="entry name" value="TTHA1013/TTHA0281-like"/>
    <property type="match status" value="1"/>
</dbReference>
<dbReference type="AlphaFoldDB" id="A0A1I4HP30"/>
<organism evidence="2 3">
    <name type="scientific">Pelosinus propionicus DSM 13327</name>
    <dbReference type="NCBI Taxonomy" id="1123291"/>
    <lineage>
        <taxon>Bacteria</taxon>
        <taxon>Bacillati</taxon>
        <taxon>Bacillota</taxon>
        <taxon>Negativicutes</taxon>
        <taxon>Selenomonadales</taxon>
        <taxon>Sporomusaceae</taxon>
        <taxon>Pelosinus</taxon>
    </lineage>
</organism>
<name>A0A1I4HP30_9FIRM</name>
<evidence type="ECO:0000259" key="1">
    <source>
        <dbReference type="Pfam" id="PF15919"/>
    </source>
</evidence>
<reference evidence="3" key="1">
    <citation type="submission" date="2016-10" db="EMBL/GenBank/DDBJ databases">
        <authorList>
            <person name="Varghese N."/>
            <person name="Submissions S."/>
        </authorList>
    </citation>
    <scope>NUCLEOTIDE SEQUENCE [LARGE SCALE GENOMIC DNA]</scope>
    <source>
        <strain evidence="3">DSM 13327</strain>
    </source>
</reference>
<dbReference type="Proteomes" id="UP000199520">
    <property type="component" value="Unassembled WGS sequence"/>
</dbReference>
<keyword evidence="3" id="KW-1185">Reference proteome</keyword>
<proteinExistence type="predicted"/>
<evidence type="ECO:0000313" key="2">
    <source>
        <dbReference type="EMBL" id="SFL43854.1"/>
    </source>
</evidence>
<accession>A0A1I4HP30</accession>
<dbReference type="InterPro" id="IPR051404">
    <property type="entry name" value="TA_system_antitoxin"/>
</dbReference>
<dbReference type="Gene3D" id="3.30.160.250">
    <property type="match status" value="1"/>
</dbReference>
<dbReference type="STRING" id="1123291.SAMN04490355_1004142"/>
<dbReference type="EMBL" id="FOTS01000004">
    <property type="protein sequence ID" value="SFL43854.1"/>
    <property type="molecule type" value="Genomic_DNA"/>
</dbReference>
<dbReference type="Pfam" id="PF15919">
    <property type="entry name" value="HicB_lk_antitox"/>
    <property type="match status" value="1"/>
</dbReference>
<dbReference type="InterPro" id="IPR035069">
    <property type="entry name" value="TTHA1013/TTHA0281-like"/>
</dbReference>
<dbReference type="OrthoDB" id="5419659at2"/>
<dbReference type="RefSeq" id="WP_090932942.1">
    <property type="nucleotide sequence ID" value="NZ_FOTS01000004.1"/>
</dbReference>